<protein>
    <recommendedName>
        <fullName evidence="4">Nanos-type domain-containing protein</fullName>
    </recommendedName>
</protein>
<dbReference type="RefSeq" id="WP_126994316.1">
    <property type="nucleotide sequence ID" value="NZ_CP173190.1"/>
</dbReference>
<keyword evidence="3" id="KW-1185">Reference proteome</keyword>
<keyword evidence="1" id="KW-1133">Transmembrane helix</keyword>
<dbReference type="AlphaFoldDB" id="A0A3S0V3Y7"/>
<evidence type="ECO:0000313" key="3">
    <source>
        <dbReference type="Proteomes" id="UP000280346"/>
    </source>
</evidence>
<keyword evidence="1" id="KW-0472">Membrane</keyword>
<evidence type="ECO:0000256" key="1">
    <source>
        <dbReference type="SAM" id="Phobius"/>
    </source>
</evidence>
<evidence type="ECO:0000313" key="2">
    <source>
        <dbReference type="EMBL" id="RUQ75930.1"/>
    </source>
</evidence>
<sequence length="67" mass="7281">MSDTTACPYCGSDYGHGPDDCPLCRSARRKDLLVRCVIGLMFLIPILTLFATVLLDNGVGTKIFSLD</sequence>
<proteinExistence type="predicted"/>
<organism evidence="2 3">
    <name type="scientific">Azospirillum doebereinerae</name>
    <dbReference type="NCBI Taxonomy" id="92933"/>
    <lineage>
        <taxon>Bacteria</taxon>
        <taxon>Pseudomonadati</taxon>
        <taxon>Pseudomonadota</taxon>
        <taxon>Alphaproteobacteria</taxon>
        <taxon>Rhodospirillales</taxon>
        <taxon>Azospirillaceae</taxon>
        <taxon>Azospirillum</taxon>
    </lineage>
</organism>
<feature type="transmembrane region" description="Helical" evidence="1">
    <location>
        <begin position="32"/>
        <end position="55"/>
    </location>
</feature>
<reference evidence="2 3" key="1">
    <citation type="submission" date="2018-12" db="EMBL/GenBank/DDBJ databases">
        <authorList>
            <person name="Yang Y."/>
        </authorList>
    </citation>
    <scope>NUCLEOTIDE SEQUENCE [LARGE SCALE GENOMIC DNA]</scope>
    <source>
        <strain evidence="2 3">GSF71</strain>
    </source>
</reference>
<comment type="caution">
    <text evidence="2">The sequence shown here is derived from an EMBL/GenBank/DDBJ whole genome shotgun (WGS) entry which is preliminary data.</text>
</comment>
<evidence type="ECO:0008006" key="4">
    <source>
        <dbReference type="Google" id="ProtNLM"/>
    </source>
</evidence>
<dbReference type="Proteomes" id="UP000280346">
    <property type="component" value="Unassembled WGS sequence"/>
</dbReference>
<name>A0A3S0V3Y7_9PROT</name>
<dbReference type="OrthoDB" id="7306273at2"/>
<gene>
    <name evidence="2" type="ORF">EJ913_02115</name>
</gene>
<accession>A0A3S0V3Y7</accession>
<keyword evidence="1" id="KW-0812">Transmembrane</keyword>
<dbReference type="EMBL" id="RZIJ01000001">
    <property type="protein sequence ID" value="RUQ75930.1"/>
    <property type="molecule type" value="Genomic_DNA"/>
</dbReference>